<keyword evidence="6" id="KW-1185">Reference proteome</keyword>
<organism evidence="6 7">
    <name type="scientific">Galeopterus variegatus</name>
    <name type="common">Malayan flying lemur</name>
    <name type="synonym">Cynocephalus variegatus</name>
    <dbReference type="NCBI Taxonomy" id="482537"/>
    <lineage>
        <taxon>Eukaryota</taxon>
        <taxon>Metazoa</taxon>
        <taxon>Chordata</taxon>
        <taxon>Craniata</taxon>
        <taxon>Vertebrata</taxon>
        <taxon>Euteleostomi</taxon>
        <taxon>Mammalia</taxon>
        <taxon>Eutheria</taxon>
        <taxon>Euarchontoglires</taxon>
        <taxon>Dermoptera</taxon>
        <taxon>Cynocephalidae</taxon>
        <taxon>Galeopterus</taxon>
    </lineage>
</organism>
<comment type="subcellular location">
    <subcellularLocation>
        <location evidence="1">Secreted</location>
    </subcellularLocation>
</comment>
<name>A0ABM0S2M9_GALVR</name>
<evidence type="ECO:0000313" key="7">
    <source>
        <dbReference type="RefSeq" id="XP_008587120.1"/>
    </source>
</evidence>
<proteinExistence type="predicted"/>
<dbReference type="GeneID" id="103604339"/>
<dbReference type="InterPro" id="IPR000884">
    <property type="entry name" value="TSP1_rpt"/>
</dbReference>
<feature type="domain" description="ADAMTS/ADAMTS-like cysteine-rich" evidence="5">
    <location>
        <begin position="104"/>
        <end position="184"/>
    </location>
</feature>
<sequence>MSSTLISDLGEDMEAAELSKTSRNTHSDEEEDGNWDAWGNWSDCSRTCGGGASYSLRRCLAGRNCEGQNIQYKTCSNHDCPPDAEDFRAQQCSAYNDVQYQGHYYEWLPQYNDSAAPCALKCHARGQNLVVELAPKVLDGTRCNADSLDMCISGICQAVGCDRQLGSTAKVDSCGICAGNGSSCRLVRGHSKSNVSPEKIIESKTLQGTKGEHSFNSSGVFVVENTTVEFQRVSDRKTFKIPGPLMADFIFKTRYTVAKDSTYQFFFYQPFSHQWRQTDFFPCTVTCGGGYQLNSAECVDIRLKRVVPDHYCHYYPENVKPKPKLKECSMDPCPSSDGFKEIMPYDHFQPLPRWEHNPWTSCSVSCGGGIQKRTFVCVEESMHGEILQVEEWKCMYAPKPKVMQTCNLFDCPKWIAMEWSQAKKNLWQKKVSCSGWSFNIQTIEVEKGPVEATLPWLKQAQELEETRIATEEPT</sequence>
<evidence type="ECO:0000256" key="4">
    <source>
        <dbReference type="SAM" id="MobiDB-lite"/>
    </source>
</evidence>
<dbReference type="InterPro" id="IPR013273">
    <property type="entry name" value="ADAMTS/ADAMTS-like"/>
</dbReference>
<evidence type="ECO:0000259" key="5">
    <source>
        <dbReference type="Pfam" id="PF19236"/>
    </source>
</evidence>
<feature type="region of interest" description="Disordered" evidence="4">
    <location>
        <begin position="1"/>
        <end position="34"/>
    </location>
</feature>
<dbReference type="PANTHER" id="PTHR13723">
    <property type="entry name" value="ADAMTS A DISINTEGRIN AND METALLOPROTEASE WITH THROMBOSPONDIN MOTIFS PROTEASE"/>
    <property type="match status" value="1"/>
</dbReference>
<dbReference type="PROSITE" id="PS50092">
    <property type="entry name" value="TSP1"/>
    <property type="match status" value="2"/>
</dbReference>
<dbReference type="Pfam" id="PF19236">
    <property type="entry name" value="ADAMTS_CR_3"/>
    <property type="match status" value="1"/>
</dbReference>
<dbReference type="Gene3D" id="2.20.100.10">
    <property type="entry name" value="Thrombospondin type-1 (TSP1) repeat"/>
    <property type="match status" value="3"/>
</dbReference>
<accession>A0ABM0S2M9</accession>
<dbReference type="SUPFAM" id="SSF82895">
    <property type="entry name" value="TSP-1 type 1 repeat"/>
    <property type="match status" value="3"/>
</dbReference>
<reference evidence="7" key="1">
    <citation type="submission" date="2025-08" db="UniProtKB">
        <authorList>
            <consortium name="RefSeq"/>
        </authorList>
    </citation>
    <scope>IDENTIFICATION</scope>
</reference>
<dbReference type="RefSeq" id="XP_008587120.1">
    <property type="nucleotide sequence ID" value="XM_008588898.1"/>
</dbReference>
<dbReference type="Proteomes" id="UP000694923">
    <property type="component" value="Unplaced"/>
</dbReference>
<keyword evidence="2" id="KW-0964">Secreted</keyword>
<gene>
    <name evidence="7" type="primary">LOC103604339</name>
</gene>
<dbReference type="InterPro" id="IPR050439">
    <property type="entry name" value="ADAMTS_ADAMTS-like"/>
</dbReference>
<dbReference type="SMART" id="SM00209">
    <property type="entry name" value="TSP1"/>
    <property type="match status" value="3"/>
</dbReference>
<dbReference type="InterPro" id="IPR045371">
    <property type="entry name" value="ADAMTS_CR_3"/>
</dbReference>
<evidence type="ECO:0000256" key="2">
    <source>
        <dbReference type="ARBA" id="ARBA00022525"/>
    </source>
</evidence>
<dbReference type="Pfam" id="PF00090">
    <property type="entry name" value="TSP_1"/>
    <property type="match status" value="1"/>
</dbReference>
<protein>
    <submittedName>
        <fullName evidence="7">ADAMTS-like protein 3</fullName>
    </submittedName>
</protein>
<keyword evidence="3" id="KW-1015">Disulfide bond</keyword>
<dbReference type="Pfam" id="PF19030">
    <property type="entry name" value="TSP1_ADAMTS"/>
    <property type="match status" value="2"/>
</dbReference>
<evidence type="ECO:0000256" key="1">
    <source>
        <dbReference type="ARBA" id="ARBA00004613"/>
    </source>
</evidence>
<dbReference type="PANTHER" id="PTHR13723:SF169">
    <property type="entry name" value="ADAMTS-LIKE PROTEIN 3"/>
    <property type="match status" value="1"/>
</dbReference>
<evidence type="ECO:0000256" key="3">
    <source>
        <dbReference type="ARBA" id="ARBA00023157"/>
    </source>
</evidence>
<dbReference type="InterPro" id="IPR036383">
    <property type="entry name" value="TSP1_rpt_sf"/>
</dbReference>
<evidence type="ECO:0000313" key="6">
    <source>
        <dbReference type="Proteomes" id="UP000694923"/>
    </source>
</evidence>
<dbReference type="PRINTS" id="PR01857">
    <property type="entry name" value="ADAMTSFAMILY"/>
</dbReference>